<evidence type="ECO:0000313" key="1">
    <source>
        <dbReference type="EMBL" id="CDH49875.1"/>
    </source>
</evidence>
<reference evidence="1" key="1">
    <citation type="submission" date="2013-08" db="EMBL/GenBank/DDBJ databases">
        <title>Gene expansion shapes genome architecture in the human pathogen Lichtheimia corymbifera: an evolutionary genomics analysis in the ancient terrestrial Mucorales (Mucoromycotina).</title>
        <authorList>
            <person name="Schwartze V.U."/>
            <person name="Winter S."/>
            <person name="Shelest E."/>
            <person name="Marcet-Houben M."/>
            <person name="Horn F."/>
            <person name="Wehner S."/>
            <person name="Hoffmann K."/>
            <person name="Riege K."/>
            <person name="Sammeth M."/>
            <person name="Nowrousian M."/>
            <person name="Valiante V."/>
            <person name="Linde J."/>
            <person name="Jacobsen I.D."/>
            <person name="Marz M."/>
            <person name="Brakhage A.A."/>
            <person name="Gabaldon T."/>
            <person name="Bocker S."/>
            <person name="Voigt K."/>
        </authorList>
    </citation>
    <scope>NUCLEOTIDE SEQUENCE [LARGE SCALE GENOMIC DNA]</scope>
    <source>
        <strain evidence="1">FSU 9682</strain>
    </source>
</reference>
<evidence type="ECO:0000313" key="2">
    <source>
        <dbReference type="Proteomes" id="UP000027586"/>
    </source>
</evidence>
<dbReference type="EMBL" id="CBTN010000004">
    <property type="protein sequence ID" value="CDH49875.1"/>
    <property type="molecule type" value="Genomic_DNA"/>
</dbReference>
<organism evidence="1 2">
    <name type="scientific">Lichtheimia corymbifera JMRC:FSU:9682</name>
    <dbReference type="NCBI Taxonomy" id="1263082"/>
    <lineage>
        <taxon>Eukaryota</taxon>
        <taxon>Fungi</taxon>
        <taxon>Fungi incertae sedis</taxon>
        <taxon>Mucoromycota</taxon>
        <taxon>Mucoromycotina</taxon>
        <taxon>Mucoromycetes</taxon>
        <taxon>Mucorales</taxon>
        <taxon>Lichtheimiaceae</taxon>
        <taxon>Lichtheimia</taxon>
    </lineage>
</organism>
<name>A0A068RJI0_9FUNG</name>
<gene>
    <name evidence="1" type="ORF">LCOR_01602.1</name>
</gene>
<comment type="caution">
    <text evidence="1">The sequence shown here is derived from an EMBL/GenBank/DDBJ whole genome shotgun (WGS) entry which is preliminary data.</text>
</comment>
<dbReference type="VEuPathDB" id="FungiDB:LCOR_01602.1"/>
<accession>A0A068RJI0</accession>
<keyword evidence="2" id="KW-1185">Reference proteome</keyword>
<dbReference type="AlphaFoldDB" id="A0A068RJI0"/>
<dbReference type="Proteomes" id="UP000027586">
    <property type="component" value="Unassembled WGS sequence"/>
</dbReference>
<proteinExistence type="predicted"/>
<sequence length="198" mass="22478">MPQSNETAFIPAATISNDFIVSSSEMESGCHRHAPLIGCRINGSHDYHCERLLCFNPSCPPYDCLDTIVFDRMATPWRTRSLPVAFLQHTSLLTRFPAATNRTAFIQELLLARPLLYCLEQHSLLAATCLTAFFMWTADCHCIEAALFTRSNMLTIQTNSYGYGYGYGCTGWKELDIYNEWEKGLCSHVFIINLDHYV</sequence>
<protein>
    <submittedName>
        <fullName evidence="1">Uncharacterized protein</fullName>
    </submittedName>
</protein>